<proteinExistence type="predicted"/>
<sequence length="297" mass="33350">MQYQAASRRSAPDRPHAICRRGCVRRSSFVRRCAAPLRPDHPQPCRRGLVSVIFRSCGQAGVATSRRCQGDFCGMDTLKYIADLIERSSKDAPKTGDHITRFQMYRSLKDCLKAHDAPGKTALSISGSQRIAKESGVTSATLTNVQYPEYDVCNLPFEPESFDFIFSDQVMEHVRGDIPKLYRDLATLLKPGGFMLNATPFIMELHPAPLDCWRFGPDGLRWLAEQAGLDVIEVDGWGNRLAWLHIMLGHRMTPVPDDETHPTFKLATYNERHVPIVVWIICRKPVSDNSAPADAEL</sequence>
<dbReference type="GO" id="GO:0032259">
    <property type="term" value="P:methylation"/>
    <property type="evidence" value="ECO:0007669"/>
    <property type="project" value="UniProtKB-KW"/>
</dbReference>
<dbReference type="InterPro" id="IPR029063">
    <property type="entry name" value="SAM-dependent_MTases_sf"/>
</dbReference>
<dbReference type="InterPro" id="IPR013216">
    <property type="entry name" value="Methyltransf_11"/>
</dbReference>
<dbReference type="EMBL" id="QYYD01000001">
    <property type="protein sequence ID" value="RJF78768.1"/>
    <property type="molecule type" value="Genomic_DNA"/>
</dbReference>
<dbReference type="Proteomes" id="UP000285523">
    <property type="component" value="Unassembled WGS sequence"/>
</dbReference>
<reference evidence="2 3" key="1">
    <citation type="submission" date="2018-09" db="EMBL/GenBank/DDBJ databases">
        <title>Draft genome sequence of Rhodopseudomonas palustris 2.1.18.</title>
        <authorList>
            <person name="Robertson S.L."/>
            <person name="Meyer T.E."/>
            <person name="Kyndt J.A."/>
        </authorList>
    </citation>
    <scope>NUCLEOTIDE SEQUENCE [LARGE SCALE GENOMIC DNA]</scope>
    <source>
        <strain evidence="2 3">2.1.18</strain>
    </source>
</reference>
<dbReference type="SUPFAM" id="SSF53335">
    <property type="entry name" value="S-adenosyl-L-methionine-dependent methyltransferases"/>
    <property type="match status" value="1"/>
</dbReference>
<dbReference type="AlphaFoldDB" id="A0A418VQY6"/>
<protein>
    <submittedName>
        <fullName evidence="2">Class I SAM-dependent methyltransferase</fullName>
    </submittedName>
</protein>
<gene>
    <name evidence="2" type="ORF">D4Q52_01010</name>
</gene>
<comment type="caution">
    <text evidence="2">The sequence shown here is derived from an EMBL/GenBank/DDBJ whole genome shotgun (WGS) entry which is preliminary data.</text>
</comment>
<keyword evidence="2" id="KW-0808">Transferase</keyword>
<accession>A0A418VQY6</accession>
<dbReference type="Pfam" id="PF08241">
    <property type="entry name" value="Methyltransf_11"/>
    <property type="match status" value="1"/>
</dbReference>
<dbReference type="CDD" id="cd02440">
    <property type="entry name" value="AdoMet_MTases"/>
    <property type="match status" value="1"/>
</dbReference>
<dbReference type="OrthoDB" id="9803855at2"/>
<keyword evidence="2" id="KW-0489">Methyltransferase</keyword>
<dbReference type="GO" id="GO:0008757">
    <property type="term" value="F:S-adenosylmethionine-dependent methyltransferase activity"/>
    <property type="evidence" value="ECO:0007669"/>
    <property type="project" value="InterPro"/>
</dbReference>
<evidence type="ECO:0000259" key="1">
    <source>
        <dbReference type="Pfam" id="PF08241"/>
    </source>
</evidence>
<dbReference type="Gene3D" id="3.40.50.150">
    <property type="entry name" value="Vaccinia Virus protein VP39"/>
    <property type="match status" value="1"/>
</dbReference>
<organism evidence="2 3">
    <name type="scientific">Rhodopseudomonas palustris</name>
    <dbReference type="NCBI Taxonomy" id="1076"/>
    <lineage>
        <taxon>Bacteria</taxon>
        <taxon>Pseudomonadati</taxon>
        <taxon>Pseudomonadota</taxon>
        <taxon>Alphaproteobacteria</taxon>
        <taxon>Hyphomicrobiales</taxon>
        <taxon>Nitrobacteraceae</taxon>
        <taxon>Rhodopseudomonas</taxon>
    </lineage>
</organism>
<evidence type="ECO:0000313" key="2">
    <source>
        <dbReference type="EMBL" id="RJF78768.1"/>
    </source>
</evidence>
<feature type="domain" description="Methyltransferase type 11" evidence="1">
    <location>
        <begin position="129"/>
        <end position="195"/>
    </location>
</feature>
<evidence type="ECO:0000313" key="3">
    <source>
        <dbReference type="Proteomes" id="UP000285523"/>
    </source>
</evidence>
<name>A0A418VQY6_RHOPL</name>